<evidence type="ECO:0008006" key="3">
    <source>
        <dbReference type="Google" id="ProtNLM"/>
    </source>
</evidence>
<proteinExistence type="predicted"/>
<dbReference type="EMBL" id="FOXQ01000002">
    <property type="protein sequence ID" value="SFP80598.1"/>
    <property type="molecule type" value="Genomic_DNA"/>
</dbReference>
<sequence length="36" mass="3863">MIVIIAGLPGSGKSYFAGRIAQMLSVAYINNDKIIH</sequence>
<gene>
    <name evidence="1" type="ORF">SAMN05444277_10244</name>
</gene>
<protein>
    <recommendedName>
        <fullName evidence="3">AAA domain-containing protein</fullName>
    </recommendedName>
</protein>
<dbReference type="InterPro" id="IPR027417">
    <property type="entry name" value="P-loop_NTPase"/>
</dbReference>
<dbReference type="SUPFAM" id="SSF52540">
    <property type="entry name" value="P-loop containing nucleoside triphosphate hydrolases"/>
    <property type="match status" value="1"/>
</dbReference>
<organism evidence="1 2">
    <name type="scientific">Parafilimonas terrae</name>
    <dbReference type="NCBI Taxonomy" id="1465490"/>
    <lineage>
        <taxon>Bacteria</taxon>
        <taxon>Pseudomonadati</taxon>
        <taxon>Bacteroidota</taxon>
        <taxon>Chitinophagia</taxon>
        <taxon>Chitinophagales</taxon>
        <taxon>Chitinophagaceae</taxon>
        <taxon>Parafilimonas</taxon>
    </lineage>
</organism>
<evidence type="ECO:0000313" key="2">
    <source>
        <dbReference type="Proteomes" id="UP000199031"/>
    </source>
</evidence>
<reference evidence="1 2" key="1">
    <citation type="submission" date="2016-10" db="EMBL/GenBank/DDBJ databases">
        <authorList>
            <person name="de Groot N.N."/>
        </authorList>
    </citation>
    <scope>NUCLEOTIDE SEQUENCE [LARGE SCALE GENOMIC DNA]</scope>
    <source>
        <strain evidence="1 2">DSM 28286</strain>
    </source>
</reference>
<name>A0A1I5TC83_9BACT</name>
<dbReference type="AlphaFoldDB" id="A0A1I5TC83"/>
<dbReference type="Proteomes" id="UP000199031">
    <property type="component" value="Unassembled WGS sequence"/>
</dbReference>
<dbReference type="Gene3D" id="3.40.50.300">
    <property type="entry name" value="P-loop containing nucleotide triphosphate hydrolases"/>
    <property type="match status" value="1"/>
</dbReference>
<keyword evidence="2" id="KW-1185">Reference proteome</keyword>
<evidence type="ECO:0000313" key="1">
    <source>
        <dbReference type="EMBL" id="SFP80598.1"/>
    </source>
</evidence>
<accession>A0A1I5TC83</accession>